<evidence type="ECO:0000256" key="3">
    <source>
        <dbReference type="ARBA" id="ARBA00022448"/>
    </source>
</evidence>
<dbReference type="InterPro" id="IPR023214">
    <property type="entry name" value="HAD_sf"/>
</dbReference>
<evidence type="ECO:0000256" key="11">
    <source>
        <dbReference type="ARBA" id="ARBA00023136"/>
    </source>
</evidence>
<comment type="function">
    <text evidence="12">Essential component of the TIM23 complex, a complex that mediates the translocation of transit peptide-containing proteins across the mitochondrial inner membrane.</text>
</comment>
<evidence type="ECO:0000256" key="12">
    <source>
        <dbReference type="RuleBase" id="RU365079"/>
    </source>
</evidence>
<dbReference type="GO" id="GO:0015031">
    <property type="term" value="P:protein transport"/>
    <property type="evidence" value="ECO:0007669"/>
    <property type="project" value="UniProtKB-KW"/>
</dbReference>
<evidence type="ECO:0000256" key="8">
    <source>
        <dbReference type="ARBA" id="ARBA00022989"/>
    </source>
</evidence>
<dbReference type="Proteomes" id="UP000247498">
    <property type="component" value="Unassembled WGS sequence"/>
</dbReference>
<proteinExistence type="inferred from homology"/>
<dbReference type="InterPro" id="IPR036412">
    <property type="entry name" value="HAD-like_sf"/>
</dbReference>
<accession>A0A2V0NYL3</accession>
<evidence type="ECO:0000313" key="15">
    <source>
        <dbReference type="EMBL" id="GBF92706.1"/>
    </source>
</evidence>
<feature type="region of interest" description="Disordered" evidence="13">
    <location>
        <begin position="32"/>
        <end position="52"/>
    </location>
</feature>
<organism evidence="15 16">
    <name type="scientific">Raphidocelis subcapitata</name>
    <dbReference type="NCBI Taxonomy" id="307507"/>
    <lineage>
        <taxon>Eukaryota</taxon>
        <taxon>Viridiplantae</taxon>
        <taxon>Chlorophyta</taxon>
        <taxon>core chlorophytes</taxon>
        <taxon>Chlorophyceae</taxon>
        <taxon>CS clade</taxon>
        <taxon>Sphaeropleales</taxon>
        <taxon>Selenastraceae</taxon>
        <taxon>Raphidocelis</taxon>
    </lineage>
</organism>
<dbReference type="InParanoid" id="A0A2V0NYL3"/>
<comment type="similarity">
    <text evidence="2 12">Belongs to the TIM50 family.</text>
</comment>
<keyword evidence="6 12" id="KW-0653">Protein transport</keyword>
<dbReference type="Pfam" id="PF03031">
    <property type="entry name" value="NIF"/>
    <property type="match status" value="1"/>
</dbReference>
<keyword evidence="4" id="KW-0812">Transmembrane</keyword>
<dbReference type="PROSITE" id="PS50969">
    <property type="entry name" value="FCP1"/>
    <property type="match status" value="1"/>
</dbReference>
<keyword evidence="8" id="KW-1133">Transmembrane helix</keyword>
<protein>
    <recommendedName>
        <fullName evidence="12">Mitochondrial import inner membrane translocase subunit TIM50</fullName>
    </recommendedName>
</protein>
<name>A0A2V0NYL3_9CHLO</name>
<gene>
    <name evidence="15" type="ORF">Rsub_05075</name>
</gene>
<dbReference type="InterPro" id="IPR004274">
    <property type="entry name" value="FCP1_dom"/>
</dbReference>
<evidence type="ECO:0000256" key="10">
    <source>
        <dbReference type="ARBA" id="ARBA00023128"/>
    </source>
</evidence>
<dbReference type="GO" id="GO:0005744">
    <property type="term" value="C:TIM23 mitochondrial import inner membrane translocase complex"/>
    <property type="evidence" value="ECO:0007669"/>
    <property type="project" value="UniProtKB-UniRule"/>
</dbReference>
<dbReference type="CDD" id="cd07521">
    <property type="entry name" value="HAD_FCP1-like"/>
    <property type="match status" value="1"/>
</dbReference>
<dbReference type="InterPro" id="IPR050365">
    <property type="entry name" value="TIM50"/>
</dbReference>
<dbReference type="FunCoup" id="A0A2V0NYL3">
    <property type="interactions" value="1840"/>
</dbReference>
<feature type="domain" description="FCP1 homology" evidence="14">
    <location>
        <begin position="223"/>
        <end position="370"/>
    </location>
</feature>
<feature type="region of interest" description="Disordered" evidence="13">
    <location>
        <begin position="406"/>
        <end position="428"/>
    </location>
</feature>
<dbReference type="EMBL" id="BDRX01000034">
    <property type="protein sequence ID" value="GBF92706.1"/>
    <property type="molecule type" value="Genomic_DNA"/>
</dbReference>
<keyword evidence="3 12" id="KW-0813">Transport</keyword>
<dbReference type="AlphaFoldDB" id="A0A2V0NYL3"/>
<keyword evidence="10 12" id="KW-0496">Mitochondrion</keyword>
<evidence type="ECO:0000256" key="6">
    <source>
        <dbReference type="ARBA" id="ARBA00022927"/>
    </source>
</evidence>
<evidence type="ECO:0000256" key="13">
    <source>
        <dbReference type="SAM" id="MobiDB-lite"/>
    </source>
</evidence>
<keyword evidence="5" id="KW-0999">Mitochondrion inner membrane</keyword>
<comment type="caution">
    <text evidence="15">The sequence shown here is derived from an EMBL/GenBank/DDBJ whole genome shotgun (WGS) entry which is preliminary data.</text>
</comment>
<feature type="region of interest" description="Disordered" evidence="13">
    <location>
        <begin position="61"/>
        <end position="80"/>
    </location>
</feature>
<dbReference type="SUPFAM" id="SSF56784">
    <property type="entry name" value="HAD-like"/>
    <property type="match status" value="1"/>
</dbReference>
<evidence type="ECO:0000259" key="14">
    <source>
        <dbReference type="PROSITE" id="PS50969"/>
    </source>
</evidence>
<evidence type="ECO:0000256" key="9">
    <source>
        <dbReference type="ARBA" id="ARBA00023010"/>
    </source>
</evidence>
<keyword evidence="7 12" id="KW-0809">Transit peptide</keyword>
<dbReference type="Gene3D" id="3.40.50.1000">
    <property type="entry name" value="HAD superfamily/HAD-like"/>
    <property type="match status" value="1"/>
</dbReference>
<dbReference type="FunFam" id="3.40.50.1000:FF:000019">
    <property type="entry name" value="Mitochondrial import inner membrane translocase subunit TIM50"/>
    <property type="match status" value="1"/>
</dbReference>
<evidence type="ECO:0000256" key="4">
    <source>
        <dbReference type="ARBA" id="ARBA00022692"/>
    </source>
</evidence>
<dbReference type="PANTHER" id="PTHR12210">
    <property type="entry name" value="DULLARD PROTEIN PHOSPHATASE"/>
    <property type="match status" value="1"/>
</dbReference>
<evidence type="ECO:0000256" key="7">
    <source>
        <dbReference type="ARBA" id="ARBA00022946"/>
    </source>
</evidence>
<dbReference type="STRING" id="307507.A0A2V0NYL3"/>
<evidence type="ECO:0000256" key="5">
    <source>
        <dbReference type="ARBA" id="ARBA00022792"/>
    </source>
</evidence>
<evidence type="ECO:0000256" key="1">
    <source>
        <dbReference type="ARBA" id="ARBA00004434"/>
    </source>
</evidence>
<dbReference type="OrthoDB" id="287041at2759"/>
<sequence>MLRESVRRALGALAPLRGELAAAAEHAPAQHARAAAARHLPPRGGAAAAAAGRAPLRRWLSQEAGGGGGGKQAGKSMLDSGFAPGGGASPVLGTAAEMRMQQLQAEAAAAAAAAAAASGEAAAASAAPGGAARLRRVLGDALFYGSLLAAGGAGYVYYSYPTKDVEQWLGDARARAAEESPIWGVWAWVLDKYLDGAHFVDHKVREYTDPPCERLLPDLDPAYVGRVKTLVLDLEDVLVHREWSRAKGWQIYRRPGAREFLGQLGQYYEVVVYTDEQPLYADPIVNALDAGRTVQYRLYRQDTQYVDGKHVRDLSKLNRDLRHVLFVSANPDAYEFQPENTLKLKKWAPEKPGESKDTTLLDLIPFLVMVAERVPDVRDVVKAYDGEDDVARAFKERMAHIAHAPPRRKGGLLGGGGGGGGGAAAAVR</sequence>
<keyword evidence="11" id="KW-0472">Membrane</keyword>
<keyword evidence="16" id="KW-1185">Reference proteome</keyword>
<evidence type="ECO:0000256" key="2">
    <source>
        <dbReference type="ARBA" id="ARBA00006344"/>
    </source>
</evidence>
<evidence type="ECO:0000313" key="16">
    <source>
        <dbReference type="Proteomes" id="UP000247498"/>
    </source>
</evidence>
<reference evidence="15 16" key="1">
    <citation type="journal article" date="2018" name="Sci. Rep.">
        <title>Raphidocelis subcapitata (=Pseudokirchneriella subcapitata) provides an insight into genome evolution and environmental adaptations in the Sphaeropleales.</title>
        <authorList>
            <person name="Suzuki S."/>
            <person name="Yamaguchi H."/>
            <person name="Nakajima N."/>
            <person name="Kawachi M."/>
        </authorList>
    </citation>
    <scope>NUCLEOTIDE SEQUENCE [LARGE SCALE GENOMIC DNA]</scope>
    <source>
        <strain evidence="15 16">NIES-35</strain>
    </source>
</reference>
<comment type="subcellular location">
    <subcellularLocation>
        <location evidence="1 12">Mitochondrion inner membrane</location>
        <topology evidence="1 12">Single-pass membrane protein</topology>
    </subcellularLocation>
</comment>
<keyword evidence="9 12" id="KW-0811">Translocation</keyword>
<dbReference type="SMART" id="SM00577">
    <property type="entry name" value="CPDc"/>
    <property type="match status" value="1"/>
</dbReference>
<comment type="subunit">
    <text evidence="12">Component of the TIM23 complex.</text>
</comment>
<feature type="compositionally biased region" description="Gly residues" evidence="13">
    <location>
        <begin position="411"/>
        <end position="428"/>
    </location>
</feature>